<comment type="caution">
    <text evidence="2">The sequence shown here is derived from an EMBL/GenBank/DDBJ whole genome shotgun (WGS) entry which is preliminary data.</text>
</comment>
<name>A0A2A2L2K1_9BILA</name>
<organism evidence="2 3">
    <name type="scientific">Diploscapter pachys</name>
    <dbReference type="NCBI Taxonomy" id="2018661"/>
    <lineage>
        <taxon>Eukaryota</taxon>
        <taxon>Metazoa</taxon>
        <taxon>Ecdysozoa</taxon>
        <taxon>Nematoda</taxon>
        <taxon>Chromadorea</taxon>
        <taxon>Rhabditida</taxon>
        <taxon>Rhabditina</taxon>
        <taxon>Rhabditomorpha</taxon>
        <taxon>Rhabditoidea</taxon>
        <taxon>Rhabditidae</taxon>
        <taxon>Diploscapter</taxon>
    </lineage>
</organism>
<proteinExistence type="predicted"/>
<accession>A0A2A2L2K1</accession>
<dbReference type="Proteomes" id="UP000218231">
    <property type="component" value="Unassembled WGS sequence"/>
</dbReference>
<protein>
    <submittedName>
        <fullName evidence="2">Uncharacterized protein</fullName>
    </submittedName>
</protein>
<feature type="region of interest" description="Disordered" evidence="1">
    <location>
        <begin position="1"/>
        <end position="20"/>
    </location>
</feature>
<gene>
    <name evidence="2" type="ORF">WR25_08375</name>
</gene>
<evidence type="ECO:0000313" key="2">
    <source>
        <dbReference type="EMBL" id="PAV80333.1"/>
    </source>
</evidence>
<evidence type="ECO:0000313" key="3">
    <source>
        <dbReference type="Proteomes" id="UP000218231"/>
    </source>
</evidence>
<dbReference type="EMBL" id="LIAE01007282">
    <property type="protein sequence ID" value="PAV80333.1"/>
    <property type="molecule type" value="Genomic_DNA"/>
</dbReference>
<dbReference type="AlphaFoldDB" id="A0A2A2L2K1"/>
<reference evidence="2 3" key="1">
    <citation type="journal article" date="2017" name="Curr. Biol.">
        <title>Genome architecture and evolution of a unichromosomal asexual nematode.</title>
        <authorList>
            <person name="Fradin H."/>
            <person name="Zegar C."/>
            <person name="Gutwein M."/>
            <person name="Lucas J."/>
            <person name="Kovtun M."/>
            <person name="Corcoran D."/>
            <person name="Baugh L.R."/>
            <person name="Kiontke K."/>
            <person name="Gunsalus K."/>
            <person name="Fitch D.H."/>
            <person name="Piano F."/>
        </authorList>
    </citation>
    <scope>NUCLEOTIDE SEQUENCE [LARGE SCALE GENOMIC DNA]</scope>
    <source>
        <strain evidence="2">PF1309</strain>
    </source>
</reference>
<evidence type="ECO:0000256" key="1">
    <source>
        <dbReference type="SAM" id="MobiDB-lite"/>
    </source>
</evidence>
<sequence>MIAVSPDQRSQGTSVERVHGAEGADHVRVHGCAVAERLEVLLQDVVLALLVHPGGDQGVLPVLVADHDVDDCAELGGDVGSQQTWCFRDLLVVVDDASGTRIRR</sequence>
<keyword evidence="3" id="KW-1185">Reference proteome</keyword>